<dbReference type="GeneTree" id="ENSGT00940000177917"/>
<evidence type="ECO:0000256" key="1">
    <source>
        <dbReference type="ARBA" id="ARBA00009458"/>
    </source>
</evidence>
<dbReference type="Ensembl" id="ENSSAUT00010048040.1">
    <property type="protein sequence ID" value="ENSSAUP00010045695.1"/>
    <property type="gene ID" value="ENSSAUG00010019065.1"/>
</dbReference>
<organism evidence="4 5">
    <name type="scientific">Sparus aurata</name>
    <name type="common">Gilthead sea bream</name>
    <dbReference type="NCBI Taxonomy" id="8175"/>
    <lineage>
        <taxon>Eukaryota</taxon>
        <taxon>Metazoa</taxon>
        <taxon>Chordata</taxon>
        <taxon>Craniata</taxon>
        <taxon>Vertebrata</taxon>
        <taxon>Euteleostomi</taxon>
        <taxon>Actinopterygii</taxon>
        <taxon>Neopterygii</taxon>
        <taxon>Teleostei</taxon>
        <taxon>Neoteleostei</taxon>
        <taxon>Acanthomorphata</taxon>
        <taxon>Eupercaria</taxon>
        <taxon>Spariformes</taxon>
        <taxon>Sparidae</taxon>
        <taxon>Sparus</taxon>
    </lineage>
</organism>
<dbReference type="PROSITE" id="PS50062">
    <property type="entry name" value="BCL2_FAMILY"/>
    <property type="match status" value="1"/>
</dbReference>
<dbReference type="SUPFAM" id="SSF56854">
    <property type="entry name" value="Bcl-2 inhibitors of programmed cell death"/>
    <property type="match status" value="1"/>
</dbReference>
<protein>
    <recommendedName>
        <fullName evidence="3">Bcl-2 Bcl-2 homology region 1-3 domain-containing protein</fullName>
    </recommendedName>
</protein>
<dbReference type="PANTHER" id="PTHR11256">
    <property type="entry name" value="BCL-2 RELATED"/>
    <property type="match status" value="1"/>
</dbReference>
<dbReference type="GO" id="GO:0015267">
    <property type="term" value="F:channel activity"/>
    <property type="evidence" value="ECO:0007669"/>
    <property type="project" value="TreeGrafter"/>
</dbReference>
<dbReference type="GO" id="GO:0008630">
    <property type="term" value="P:intrinsic apoptotic signaling pathway in response to DNA damage"/>
    <property type="evidence" value="ECO:0007669"/>
    <property type="project" value="TreeGrafter"/>
</dbReference>
<evidence type="ECO:0000313" key="4">
    <source>
        <dbReference type="Ensembl" id="ENSSAUP00010045695.1"/>
    </source>
</evidence>
<dbReference type="Proteomes" id="UP000472265">
    <property type="component" value="Chromosome 22"/>
</dbReference>
<dbReference type="GO" id="GO:0051400">
    <property type="term" value="F:BH domain binding"/>
    <property type="evidence" value="ECO:0007669"/>
    <property type="project" value="TreeGrafter"/>
</dbReference>
<reference evidence="4" key="2">
    <citation type="submission" date="2025-08" db="UniProtKB">
        <authorList>
            <consortium name="Ensembl"/>
        </authorList>
    </citation>
    <scope>IDENTIFICATION</scope>
</reference>
<keyword evidence="5" id="KW-1185">Reference proteome</keyword>
<reference evidence="4" key="3">
    <citation type="submission" date="2025-09" db="UniProtKB">
        <authorList>
            <consortium name="Ensembl"/>
        </authorList>
    </citation>
    <scope>IDENTIFICATION</scope>
</reference>
<dbReference type="AlphaFoldDB" id="A0A671X9W2"/>
<dbReference type="SMART" id="SM00337">
    <property type="entry name" value="BCL"/>
    <property type="match status" value="1"/>
</dbReference>
<dbReference type="GO" id="GO:0005741">
    <property type="term" value="C:mitochondrial outer membrane"/>
    <property type="evidence" value="ECO:0007669"/>
    <property type="project" value="TreeGrafter"/>
</dbReference>
<proteinExistence type="inferred from homology"/>
<dbReference type="GO" id="GO:0008053">
    <property type="term" value="P:mitochondrial fusion"/>
    <property type="evidence" value="ECO:0007669"/>
    <property type="project" value="TreeGrafter"/>
</dbReference>
<evidence type="ECO:0000259" key="3">
    <source>
        <dbReference type="SMART" id="SM00337"/>
    </source>
</evidence>
<evidence type="ECO:0000256" key="2">
    <source>
        <dbReference type="ARBA" id="ARBA00022703"/>
    </source>
</evidence>
<dbReference type="PANTHER" id="PTHR11256:SF46">
    <property type="entry name" value="INDUCED MYELOID LEUKEMIA CELL DIFFERENTIATION PROTEIN MCL-1"/>
    <property type="match status" value="1"/>
</dbReference>
<dbReference type="FunFam" id="1.10.437.10:FF:000017">
    <property type="entry name" value="MCL1, BCL2 family apoptosis regulator"/>
    <property type="match status" value="1"/>
</dbReference>
<dbReference type="InterPro" id="IPR002475">
    <property type="entry name" value="Bcl2-like"/>
</dbReference>
<dbReference type="GO" id="GO:0001836">
    <property type="term" value="P:release of cytochrome c from mitochondria"/>
    <property type="evidence" value="ECO:0007669"/>
    <property type="project" value="TreeGrafter"/>
</dbReference>
<dbReference type="Gene3D" id="1.10.437.10">
    <property type="entry name" value="Blc2-like"/>
    <property type="match status" value="1"/>
</dbReference>
<dbReference type="InterPro" id="IPR026298">
    <property type="entry name" value="Bcl-2_fam"/>
</dbReference>
<reference evidence="4" key="1">
    <citation type="submission" date="2021-04" db="EMBL/GenBank/DDBJ databases">
        <authorList>
            <consortium name="Wellcome Sanger Institute Data Sharing"/>
        </authorList>
    </citation>
    <scope>NUCLEOTIDE SEQUENCE [LARGE SCALE GENOMIC DNA]</scope>
</reference>
<dbReference type="Pfam" id="PF00452">
    <property type="entry name" value="Bcl-2"/>
    <property type="match status" value="1"/>
</dbReference>
<dbReference type="InterPro" id="IPR036834">
    <property type="entry name" value="Bcl-2-like_sf"/>
</dbReference>
<dbReference type="InterPro" id="IPR046371">
    <property type="entry name" value="Bcl-2_BH1-3"/>
</dbReference>
<dbReference type="PRINTS" id="PR01862">
    <property type="entry name" value="BCL2FAMILY"/>
</dbReference>
<comment type="similarity">
    <text evidence="1">Belongs to the Bcl-2 family.</text>
</comment>
<dbReference type="InParanoid" id="A0A671X9W2"/>
<sequence>MRRYLGGYSGEQQVLKMLGLQRLRVTGSETNKGGNTSPASEPVLRYPDDKALDTVTRQLMKSFLGEFTGLLKPTPHRSKALWTMKRVVDDILKTHKCEYNGMIDQLSLDKRDTVTFVSAVANSLFSDGTSNWGRVASLTAFGAVVCQYFKDKGRDSHVEMVAEELASYLLTKQKDWLINNNYWVGGCVARVQHLTKLYTWPLGCSMLSASLQST</sequence>
<dbReference type="CDD" id="cd06845">
    <property type="entry name" value="Bcl-2_like"/>
    <property type="match status" value="1"/>
</dbReference>
<evidence type="ECO:0000313" key="5">
    <source>
        <dbReference type="Proteomes" id="UP000472265"/>
    </source>
</evidence>
<feature type="domain" description="Bcl-2 Bcl-2 homology region 1-3" evidence="3">
    <location>
        <begin position="84"/>
        <end position="183"/>
    </location>
</feature>
<keyword evidence="2" id="KW-0053">Apoptosis</keyword>
<name>A0A671X9W2_SPAAU</name>
<dbReference type="GO" id="GO:0042981">
    <property type="term" value="P:regulation of apoptotic process"/>
    <property type="evidence" value="ECO:0007669"/>
    <property type="project" value="InterPro"/>
</dbReference>
<accession>A0A671X9W2</accession>
<dbReference type="GO" id="GO:0097192">
    <property type="term" value="P:extrinsic apoptotic signaling pathway in absence of ligand"/>
    <property type="evidence" value="ECO:0007669"/>
    <property type="project" value="TreeGrafter"/>
</dbReference>